<evidence type="ECO:0008006" key="4">
    <source>
        <dbReference type="Google" id="ProtNLM"/>
    </source>
</evidence>
<dbReference type="RefSeq" id="WP_174405805.1">
    <property type="nucleotide sequence ID" value="NZ_BLVO01000013.1"/>
</dbReference>
<sequence>MREAIRKIVLKLFPEIAAGLHLPRYARVLAVAETPQSSASGGGTCERFRPRYAVDIQILTPEGEPDAAYPVYEAVPLPVPVGCGHEAGLFGYPRTGALVVVEFAYGRPDHPLIRNVYPLGLSLPQLQAGELRWMQSEAAHQGIDADGNWTRKTDMAITDASRDRIITAVRKMESVAREIRRVTENSTERVDGVKRVEALGALRLLTAGSARLSAGDSLSLTTARDTAITTGQDALQVVGRNVRTDVRGAVTTTVAKSVTETIGAGRTVTVTADDATTVGGNATESVAGDKAVTATNMNLQCRNTLRLGAGEVSLLPLMLDVWEQVRQALEVLADHTHQNGAVPKPDQSAVVHGHAGAVGADRERLEGVSG</sequence>
<name>A0A7J0BKJ0_9BACT</name>
<comment type="caution">
    <text evidence="2">The sequence shown here is derived from an EMBL/GenBank/DDBJ whole genome shotgun (WGS) entry which is preliminary data.</text>
</comment>
<dbReference type="EMBL" id="BLVO01000013">
    <property type="protein sequence ID" value="GFM34190.1"/>
    <property type="molecule type" value="Genomic_DNA"/>
</dbReference>
<dbReference type="AlphaFoldDB" id="A0A7J0BKJ0"/>
<evidence type="ECO:0000313" key="3">
    <source>
        <dbReference type="Proteomes" id="UP000503840"/>
    </source>
</evidence>
<keyword evidence="3" id="KW-1185">Reference proteome</keyword>
<organism evidence="2 3">
    <name type="scientific">Desulfovibrio subterraneus</name>
    <dbReference type="NCBI Taxonomy" id="2718620"/>
    <lineage>
        <taxon>Bacteria</taxon>
        <taxon>Pseudomonadati</taxon>
        <taxon>Thermodesulfobacteriota</taxon>
        <taxon>Desulfovibrionia</taxon>
        <taxon>Desulfovibrionales</taxon>
        <taxon>Desulfovibrionaceae</taxon>
        <taxon>Desulfovibrio</taxon>
    </lineage>
</organism>
<evidence type="ECO:0000256" key="1">
    <source>
        <dbReference type="SAM" id="MobiDB-lite"/>
    </source>
</evidence>
<protein>
    <recommendedName>
        <fullName evidence="4">Gp5 domain protein</fullName>
    </recommendedName>
</protein>
<feature type="region of interest" description="Disordered" evidence="1">
    <location>
        <begin position="338"/>
        <end position="370"/>
    </location>
</feature>
<accession>A0A7J0BKJ0</accession>
<dbReference type="SUPFAM" id="SSF69349">
    <property type="entry name" value="Phage fibre proteins"/>
    <property type="match status" value="1"/>
</dbReference>
<dbReference type="Proteomes" id="UP000503840">
    <property type="component" value="Unassembled WGS sequence"/>
</dbReference>
<gene>
    <name evidence="2" type="ORF">DSM101010T_25550</name>
</gene>
<reference evidence="2 3" key="1">
    <citation type="submission" date="2020-05" db="EMBL/GenBank/DDBJ databases">
        <title>Draft genome sequence of Desulfovibrio sp. strain HN2T.</title>
        <authorList>
            <person name="Ueno A."/>
            <person name="Tamazawa S."/>
            <person name="Tamamura S."/>
            <person name="Murakami T."/>
            <person name="Kiyama T."/>
            <person name="Inomata H."/>
            <person name="Amano Y."/>
            <person name="Miyakawa K."/>
            <person name="Tamaki H."/>
            <person name="Naganuma T."/>
            <person name="Kaneko K."/>
        </authorList>
    </citation>
    <scope>NUCLEOTIDE SEQUENCE [LARGE SCALE GENOMIC DNA]</scope>
    <source>
        <strain evidence="2 3">HN2</strain>
    </source>
</reference>
<evidence type="ECO:0000313" key="2">
    <source>
        <dbReference type="EMBL" id="GFM34190.1"/>
    </source>
</evidence>
<feature type="compositionally biased region" description="Basic and acidic residues" evidence="1">
    <location>
        <begin position="360"/>
        <end position="370"/>
    </location>
</feature>
<dbReference type="SUPFAM" id="SSF69255">
    <property type="entry name" value="gp5 N-terminal domain-like"/>
    <property type="match status" value="1"/>
</dbReference>
<feature type="compositionally biased region" description="Low complexity" evidence="1">
    <location>
        <begin position="349"/>
        <end position="359"/>
    </location>
</feature>
<proteinExistence type="predicted"/>